<feature type="compositionally biased region" description="Basic and acidic residues" evidence="6">
    <location>
        <begin position="143"/>
        <end position="158"/>
    </location>
</feature>
<evidence type="ECO:0000313" key="8">
    <source>
        <dbReference type="EMBL" id="DBA04691.1"/>
    </source>
</evidence>
<feature type="region of interest" description="Disordered" evidence="6">
    <location>
        <begin position="86"/>
        <end position="234"/>
    </location>
</feature>
<dbReference type="InterPro" id="IPR001179">
    <property type="entry name" value="PPIase_FKBP_dom"/>
</dbReference>
<sequence>MVLMRRKDKRRDNAEDNLEVASDGITANKGFRSLQGARTGRFAADMRVAVGGYGRQDKTWGVDHPWHKTQEDVYQVLCQRDHMEEGLAVKEEPKPQAKGESRAALKRKKAKMKKGVVPQQPAEAPGPEEKPQTPEPKPSATKVKTEEKVGNGAKDGKPEPSTTTAGKKQQKRKRANDKEAVEEGKKSKEEQVAEDEAEAATKPESKKSRMEKKAKEQETEKARREADMLDRQQTAKEYDGAFGYPITTPSGLIIEDKRLGHGRLPEVGEMLTVRYRGRLGKDGLVFGKGMLTPHFGMGTLIRGWEEGLSTMRTGGVRCMTIPPELAYGESGKGDKIPPNATLHFEVELVRIGKRQRDVVDDDEIPLPSAFQRKRKKAKQEQNQPATETLTKSQKKRIRRNRRKAFEKAQETEE</sequence>
<evidence type="ECO:0000256" key="6">
    <source>
        <dbReference type="SAM" id="MobiDB-lite"/>
    </source>
</evidence>
<feature type="region of interest" description="Disordered" evidence="6">
    <location>
        <begin position="360"/>
        <end position="413"/>
    </location>
</feature>
<dbReference type="Pfam" id="PF00254">
    <property type="entry name" value="FKBP_C"/>
    <property type="match status" value="1"/>
</dbReference>
<dbReference type="InterPro" id="IPR046357">
    <property type="entry name" value="PPIase_dom_sf"/>
</dbReference>
<evidence type="ECO:0000256" key="4">
    <source>
        <dbReference type="ARBA" id="ARBA00023235"/>
    </source>
</evidence>
<feature type="compositionally biased region" description="Basic and acidic residues" evidence="6">
    <location>
        <begin position="403"/>
        <end position="413"/>
    </location>
</feature>
<dbReference type="Proteomes" id="UP001146120">
    <property type="component" value="Unassembled WGS sequence"/>
</dbReference>
<evidence type="ECO:0000256" key="3">
    <source>
        <dbReference type="ARBA" id="ARBA00023110"/>
    </source>
</evidence>
<feature type="compositionally biased region" description="Basic and acidic residues" evidence="6">
    <location>
        <begin position="86"/>
        <end position="103"/>
    </location>
</feature>
<evidence type="ECO:0000256" key="5">
    <source>
        <dbReference type="PROSITE-ProRule" id="PRU00277"/>
    </source>
</evidence>
<name>A0AAV2ZB83_9STRA</name>
<dbReference type="EMBL" id="DAKRPA010000006">
    <property type="protein sequence ID" value="DBA04691.1"/>
    <property type="molecule type" value="Genomic_DNA"/>
</dbReference>
<feature type="compositionally biased region" description="Basic and acidic residues" evidence="6">
    <location>
        <begin position="199"/>
        <end position="234"/>
    </location>
</feature>
<reference evidence="8" key="1">
    <citation type="submission" date="2022-11" db="EMBL/GenBank/DDBJ databases">
        <authorList>
            <person name="Morgan W.R."/>
            <person name="Tartar A."/>
        </authorList>
    </citation>
    <scope>NUCLEOTIDE SEQUENCE</scope>
    <source>
        <strain evidence="8">ARSEF 373</strain>
    </source>
</reference>
<comment type="catalytic activity">
    <reaction evidence="1 5">
        <text>[protein]-peptidylproline (omega=180) = [protein]-peptidylproline (omega=0)</text>
        <dbReference type="Rhea" id="RHEA:16237"/>
        <dbReference type="Rhea" id="RHEA-COMP:10747"/>
        <dbReference type="Rhea" id="RHEA-COMP:10748"/>
        <dbReference type="ChEBI" id="CHEBI:83833"/>
        <dbReference type="ChEBI" id="CHEBI:83834"/>
        <dbReference type="EC" id="5.2.1.8"/>
    </reaction>
</comment>
<gene>
    <name evidence="8" type="ORF">N0F65_012274</name>
</gene>
<evidence type="ECO:0000313" key="9">
    <source>
        <dbReference type="Proteomes" id="UP001146120"/>
    </source>
</evidence>
<dbReference type="Gene3D" id="3.10.50.40">
    <property type="match status" value="1"/>
</dbReference>
<dbReference type="SUPFAM" id="SSF54534">
    <property type="entry name" value="FKBP-like"/>
    <property type="match status" value="1"/>
</dbReference>
<keyword evidence="3 5" id="KW-0697">Rotamase</keyword>
<feature type="region of interest" description="Disordered" evidence="6">
    <location>
        <begin position="1"/>
        <end position="26"/>
    </location>
</feature>
<feature type="compositionally biased region" description="Polar residues" evidence="6">
    <location>
        <begin position="380"/>
        <end position="391"/>
    </location>
</feature>
<dbReference type="PANTHER" id="PTHR43811">
    <property type="entry name" value="FKBP-TYPE PEPTIDYL-PROLYL CIS-TRANS ISOMERASE FKPA"/>
    <property type="match status" value="1"/>
</dbReference>
<dbReference type="PANTHER" id="PTHR43811:SF19">
    <property type="entry name" value="39 KDA FK506-BINDING NUCLEAR PROTEIN"/>
    <property type="match status" value="1"/>
</dbReference>
<keyword evidence="4 5" id="KW-0413">Isomerase</keyword>
<reference evidence="8" key="2">
    <citation type="journal article" date="2023" name="Microbiol Resour">
        <title>Decontamination and Annotation of the Draft Genome Sequence of the Oomycete Lagenidium giganteum ARSEF 373.</title>
        <authorList>
            <person name="Morgan W.R."/>
            <person name="Tartar A."/>
        </authorList>
    </citation>
    <scope>NUCLEOTIDE SEQUENCE</scope>
    <source>
        <strain evidence="8">ARSEF 373</strain>
    </source>
</reference>
<feature type="compositionally biased region" description="Basic residues" evidence="6">
    <location>
        <begin position="104"/>
        <end position="114"/>
    </location>
</feature>
<protein>
    <recommendedName>
        <fullName evidence="2 5">peptidylprolyl isomerase</fullName>
        <ecNumber evidence="2 5">5.2.1.8</ecNumber>
    </recommendedName>
</protein>
<evidence type="ECO:0000256" key="2">
    <source>
        <dbReference type="ARBA" id="ARBA00013194"/>
    </source>
</evidence>
<evidence type="ECO:0000256" key="1">
    <source>
        <dbReference type="ARBA" id="ARBA00000971"/>
    </source>
</evidence>
<keyword evidence="9" id="KW-1185">Reference proteome</keyword>
<dbReference type="GO" id="GO:0003755">
    <property type="term" value="F:peptidyl-prolyl cis-trans isomerase activity"/>
    <property type="evidence" value="ECO:0007669"/>
    <property type="project" value="UniProtKB-KW"/>
</dbReference>
<comment type="caution">
    <text evidence="8">The sequence shown here is derived from an EMBL/GenBank/DDBJ whole genome shotgun (WGS) entry which is preliminary data.</text>
</comment>
<feature type="domain" description="PPIase FKBP-type" evidence="7">
    <location>
        <begin position="268"/>
        <end position="352"/>
    </location>
</feature>
<feature type="compositionally biased region" description="Basic residues" evidence="6">
    <location>
        <begin position="392"/>
        <end position="402"/>
    </location>
</feature>
<evidence type="ECO:0000259" key="7">
    <source>
        <dbReference type="PROSITE" id="PS50059"/>
    </source>
</evidence>
<accession>A0AAV2ZB83</accession>
<dbReference type="PROSITE" id="PS50059">
    <property type="entry name" value="FKBP_PPIASE"/>
    <property type="match status" value="1"/>
</dbReference>
<proteinExistence type="predicted"/>
<feature type="compositionally biased region" description="Basic and acidic residues" evidence="6">
    <location>
        <begin position="176"/>
        <end position="191"/>
    </location>
</feature>
<organism evidence="8 9">
    <name type="scientific">Lagenidium giganteum</name>
    <dbReference type="NCBI Taxonomy" id="4803"/>
    <lineage>
        <taxon>Eukaryota</taxon>
        <taxon>Sar</taxon>
        <taxon>Stramenopiles</taxon>
        <taxon>Oomycota</taxon>
        <taxon>Peronosporomycetes</taxon>
        <taxon>Pythiales</taxon>
        <taxon>Pythiaceae</taxon>
    </lineage>
</organism>
<dbReference type="AlphaFoldDB" id="A0AAV2ZB83"/>
<dbReference type="EC" id="5.2.1.8" evidence="2 5"/>